<dbReference type="PRINTS" id="PR01210">
    <property type="entry name" value="GGTRANSPTASE"/>
</dbReference>
<dbReference type="RefSeq" id="WP_127767315.1">
    <property type="nucleotide sequence ID" value="NZ_SADE01000003.1"/>
</dbReference>
<dbReference type="InterPro" id="IPR043138">
    <property type="entry name" value="GGT_lsub"/>
</dbReference>
<protein>
    <submittedName>
        <fullName evidence="1">Gamma-glutamyltransferase family protein</fullName>
    </submittedName>
</protein>
<evidence type="ECO:0000313" key="1">
    <source>
        <dbReference type="EMBL" id="RVU34994.1"/>
    </source>
</evidence>
<dbReference type="AlphaFoldDB" id="A0A437QKF9"/>
<organism evidence="1 2">
    <name type="scientific">Hwanghaeella grinnelliae</name>
    <dbReference type="NCBI Taxonomy" id="2500179"/>
    <lineage>
        <taxon>Bacteria</taxon>
        <taxon>Pseudomonadati</taxon>
        <taxon>Pseudomonadota</taxon>
        <taxon>Alphaproteobacteria</taxon>
        <taxon>Rhodospirillales</taxon>
        <taxon>Rhodospirillaceae</taxon>
        <taxon>Hwanghaeella</taxon>
    </lineage>
</organism>
<dbReference type="Gene3D" id="3.60.20.40">
    <property type="match status" value="1"/>
</dbReference>
<dbReference type="EMBL" id="SADE01000003">
    <property type="protein sequence ID" value="RVU34994.1"/>
    <property type="molecule type" value="Genomic_DNA"/>
</dbReference>
<comment type="caution">
    <text evidence="1">The sequence shown here is derived from an EMBL/GenBank/DDBJ whole genome shotgun (WGS) entry which is preliminary data.</text>
</comment>
<proteinExistence type="predicted"/>
<name>A0A437QKF9_9PROT</name>
<accession>A0A437QKF9</accession>
<sequence>MFTTRPEIVGTFGAVASTHWLASQSAMRILELGGNAFDAAFCGGMVLQLVEPHLNGPGGDVPIIFHDASSGSTHVVCGQAPFPAAATIGAYRDLGIDIVPATGLLAATIPGAFDGWMQMLRDQGTMSFGDLMKVPIRYAKKGFPIVKGATDVIASVEPMMREHWHSTAEIYLPDGEIPKPGTLFRNKRLAKTWKRLVAEAEAASSDRAEQIEAARDAFYKGFVAEEIDRFCREESAMDATGRENKAFLRGDDMANWTAGYDTPLTYDYHGYTVCKCGPWSQGPTLLQNLAVLKGIDIAGMDPLGPEFVHTVTEVIKLGFADREMFYGDPNFVDVPMDTLLSDDYAAERRGLIGADASRDFRPGEIDGHGWAFDYAAAVARQPTPGNTLAGSGGGEPTVGVGGFKAKLHAGDTCHIDVVDKHGNMVSATPSGGWLQSSPTIPALGFCLGSRAQMSWLDETSPSALGPNRRPRTTLTPSFVLRDGKPYMAFGTPGGDQQDQWQLIMLLRHIHHGMNLQEAIDAPSFHTEHQPSSFYPRHASPGRLMAEGRFSQDTFDVLKSKGHDLIVGEDWSEGRLSAVTWEDGVVKAGANPRGMQGYAVGR</sequence>
<dbReference type="PANTHER" id="PTHR43881">
    <property type="entry name" value="GAMMA-GLUTAMYLTRANSPEPTIDASE (AFU_ORTHOLOGUE AFUA_4G13580)"/>
    <property type="match status" value="1"/>
</dbReference>
<dbReference type="OrthoDB" id="9781342at2"/>
<dbReference type="SUPFAM" id="SSF56235">
    <property type="entry name" value="N-terminal nucleophile aminohydrolases (Ntn hydrolases)"/>
    <property type="match status" value="1"/>
</dbReference>
<dbReference type="Gene3D" id="1.10.246.130">
    <property type="match status" value="1"/>
</dbReference>
<evidence type="ECO:0000313" key="2">
    <source>
        <dbReference type="Proteomes" id="UP000287447"/>
    </source>
</evidence>
<dbReference type="InterPro" id="IPR029055">
    <property type="entry name" value="Ntn_hydrolases_N"/>
</dbReference>
<dbReference type="GO" id="GO:0016740">
    <property type="term" value="F:transferase activity"/>
    <property type="evidence" value="ECO:0007669"/>
    <property type="project" value="UniProtKB-KW"/>
</dbReference>
<dbReference type="Pfam" id="PF01019">
    <property type="entry name" value="G_glu_transpept"/>
    <property type="match status" value="1"/>
</dbReference>
<dbReference type="Proteomes" id="UP000287447">
    <property type="component" value="Unassembled WGS sequence"/>
</dbReference>
<dbReference type="PANTHER" id="PTHR43881:SF1">
    <property type="entry name" value="GAMMA-GLUTAMYLTRANSPEPTIDASE (AFU_ORTHOLOGUE AFUA_4G13580)"/>
    <property type="match status" value="1"/>
</dbReference>
<reference evidence="2" key="1">
    <citation type="submission" date="2019-01" db="EMBL/GenBank/DDBJ databases">
        <title>Gri0909 isolated from a small marine red alga.</title>
        <authorList>
            <person name="Kim J."/>
            <person name="Jeong S.E."/>
            <person name="Jeon C.O."/>
        </authorList>
    </citation>
    <scope>NUCLEOTIDE SEQUENCE [LARGE SCALE GENOMIC DNA]</scope>
    <source>
        <strain evidence="2">Gri0909</strain>
    </source>
</reference>
<dbReference type="InterPro" id="IPR052896">
    <property type="entry name" value="GGT-like_enzyme"/>
</dbReference>
<keyword evidence="1" id="KW-0808">Transferase</keyword>
<gene>
    <name evidence="1" type="ORF">EOI86_19360</name>
</gene>
<dbReference type="InterPro" id="IPR043137">
    <property type="entry name" value="GGT_ssub_C"/>
</dbReference>
<keyword evidence="2" id="KW-1185">Reference proteome</keyword>